<evidence type="ECO:0000313" key="2">
    <source>
        <dbReference type="EMBL" id="JAQ10768.1"/>
    </source>
</evidence>
<proteinExistence type="predicted"/>
<sequence>MLESRYFVLLSSPLLPPPSSQGSGATALDAASKRRGNRLRRRLRFTASRATLSATRCADRRPVCLPAIPVPESVAVALQPTLSGGAEPTIEFQDGELTTTTSSTVSKVSSSGFDVSVTNSDESSNAEGLSSTSLELEDSADNPSTARDSMLTDSDPTPPHLPSSQISDSVSRPRGPKKSQKITRKKRSPSIPTTPPAPAPAAATPTLSAVSVAPSASASTSASLYTARQRRYSKSRIQRILYKATRTHYI</sequence>
<gene>
    <name evidence="2" type="ORF">g.11986</name>
</gene>
<feature type="compositionally biased region" description="Polar residues" evidence="1">
    <location>
        <begin position="112"/>
        <end position="134"/>
    </location>
</feature>
<feature type="region of interest" description="Disordered" evidence="1">
    <location>
        <begin position="86"/>
        <end position="205"/>
    </location>
</feature>
<accession>A0A146LSK7</accession>
<dbReference type="AlphaFoldDB" id="A0A146LSK7"/>
<evidence type="ECO:0000256" key="1">
    <source>
        <dbReference type="SAM" id="MobiDB-lite"/>
    </source>
</evidence>
<organism evidence="2">
    <name type="scientific">Lygus hesperus</name>
    <name type="common">Western plant bug</name>
    <dbReference type="NCBI Taxonomy" id="30085"/>
    <lineage>
        <taxon>Eukaryota</taxon>
        <taxon>Metazoa</taxon>
        <taxon>Ecdysozoa</taxon>
        <taxon>Arthropoda</taxon>
        <taxon>Hexapoda</taxon>
        <taxon>Insecta</taxon>
        <taxon>Pterygota</taxon>
        <taxon>Neoptera</taxon>
        <taxon>Paraneoptera</taxon>
        <taxon>Hemiptera</taxon>
        <taxon>Heteroptera</taxon>
        <taxon>Panheteroptera</taxon>
        <taxon>Cimicomorpha</taxon>
        <taxon>Miridae</taxon>
        <taxon>Mirini</taxon>
        <taxon>Lygus</taxon>
    </lineage>
</organism>
<feature type="compositionally biased region" description="Polar residues" evidence="1">
    <location>
        <begin position="141"/>
        <end position="155"/>
    </location>
</feature>
<protein>
    <submittedName>
        <fullName evidence="2">Uncharacterized protein</fullName>
    </submittedName>
</protein>
<dbReference type="EMBL" id="GDHC01007861">
    <property type="protein sequence ID" value="JAQ10768.1"/>
    <property type="molecule type" value="Transcribed_RNA"/>
</dbReference>
<feature type="compositionally biased region" description="Low complexity" evidence="1">
    <location>
        <begin position="98"/>
        <end position="111"/>
    </location>
</feature>
<name>A0A146LSK7_LYGHE</name>
<reference evidence="2" key="1">
    <citation type="journal article" date="2016" name="Gigascience">
        <title>De novo construction of an expanded transcriptome assembly for the western tarnished plant bug, Lygus hesperus.</title>
        <authorList>
            <person name="Tassone E.E."/>
            <person name="Geib S.M."/>
            <person name="Hall B."/>
            <person name="Fabrick J.A."/>
            <person name="Brent C.S."/>
            <person name="Hull J.J."/>
        </authorList>
    </citation>
    <scope>NUCLEOTIDE SEQUENCE</scope>
</reference>
<feature type="compositionally biased region" description="Basic residues" evidence="1">
    <location>
        <begin position="174"/>
        <end position="188"/>
    </location>
</feature>